<reference evidence="3 4" key="1">
    <citation type="submission" date="2013-08" db="EMBL/GenBank/DDBJ databases">
        <title>Genome sequencing of Cellulomonas carbonis T26.</title>
        <authorList>
            <person name="Chen F."/>
            <person name="Li Y."/>
            <person name="Wang G."/>
        </authorList>
    </citation>
    <scope>NUCLEOTIDE SEQUENCE [LARGE SCALE GENOMIC DNA]</scope>
    <source>
        <strain evidence="3 4">T26</strain>
    </source>
</reference>
<evidence type="ECO:0000256" key="1">
    <source>
        <dbReference type="SAM" id="MobiDB-lite"/>
    </source>
</evidence>
<reference evidence="3 4" key="2">
    <citation type="journal article" date="2015" name="Stand. Genomic Sci.">
        <title>Draft genome sequence of Cellulomonas carbonis T26(T) and comparative analysis of six Cellulomonas genomes.</title>
        <authorList>
            <person name="Zhuang W."/>
            <person name="Zhang S."/>
            <person name="Xia X."/>
            <person name="Wang G."/>
        </authorList>
    </citation>
    <scope>NUCLEOTIDE SEQUENCE [LARGE SCALE GENOMIC DNA]</scope>
    <source>
        <strain evidence="3 4">T26</strain>
    </source>
</reference>
<name>A0A0A0BV60_9CELL</name>
<feature type="compositionally biased region" description="Low complexity" evidence="1">
    <location>
        <begin position="171"/>
        <end position="188"/>
    </location>
</feature>
<gene>
    <name evidence="3" type="ORF">N868_06540</name>
</gene>
<proteinExistence type="predicted"/>
<feature type="transmembrane region" description="Helical" evidence="2">
    <location>
        <begin position="16"/>
        <end position="37"/>
    </location>
</feature>
<organism evidence="3 4">
    <name type="scientific">Cellulomonas carbonis T26</name>
    <dbReference type="NCBI Taxonomy" id="947969"/>
    <lineage>
        <taxon>Bacteria</taxon>
        <taxon>Bacillati</taxon>
        <taxon>Actinomycetota</taxon>
        <taxon>Actinomycetes</taxon>
        <taxon>Micrococcales</taxon>
        <taxon>Cellulomonadaceae</taxon>
        <taxon>Cellulomonas</taxon>
    </lineage>
</organism>
<accession>A0A0A0BV60</accession>
<evidence type="ECO:0000313" key="3">
    <source>
        <dbReference type="EMBL" id="KGM11796.1"/>
    </source>
</evidence>
<keyword evidence="4" id="KW-1185">Reference proteome</keyword>
<protein>
    <submittedName>
        <fullName evidence="3">Uncharacterized protein</fullName>
    </submittedName>
</protein>
<sequence>MDGDDRAGGLTRRRRWPWVVLVLAVVVAVVVAVLFLANDREPEAAPQPADPEVVTLPVPTPTIDPIDVEPGTRFFESLPRTVLEYALTESTADQAAVASGAVEAYRLVLGDGGTTEVVVLASQWRDADAAGAAFDELLAAEAAAAGIPVDQVGTPTGSADDAAAGEQTQDPAAPTEEPTEPAAPTEPTLEQGPVEVDGTQVGRYLLVTRPDGSGTVHWTNGTALLRLDGPATAVRDVYAAFPL</sequence>
<keyword evidence="2" id="KW-1133">Transmembrane helix</keyword>
<feature type="region of interest" description="Disordered" evidence="1">
    <location>
        <begin position="149"/>
        <end position="197"/>
    </location>
</feature>
<comment type="caution">
    <text evidence="3">The sequence shown here is derived from an EMBL/GenBank/DDBJ whole genome shotgun (WGS) entry which is preliminary data.</text>
</comment>
<dbReference type="Proteomes" id="UP000029839">
    <property type="component" value="Unassembled WGS sequence"/>
</dbReference>
<keyword evidence="2" id="KW-0472">Membrane</keyword>
<evidence type="ECO:0000256" key="2">
    <source>
        <dbReference type="SAM" id="Phobius"/>
    </source>
</evidence>
<evidence type="ECO:0000313" key="4">
    <source>
        <dbReference type="Proteomes" id="UP000029839"/>
    </source>
</evidence>
<dbReference type="AlphaFoldDB" id="A0A0A0BV60"/>
<keyword evidence="2" id="KW-0812">Transmembrane</keyword>
<dbReference type="EMBL" id="AXCY01000014">
    <property type="protein sequence ID" value="KGM11796.1"/>
    <property type="molecule type" value="Genomic_DNA"/>
</dbReference>